<evidence type="ECO:0000313" key="2">
    <source>
        <dbReference type="EMBL" id="EKC97659.1"/>
    </source>
</evidence>
<reference evidence="2 3" key="1">
    <citation type="journal article" date="2012" name="Eukaryot. Cell">
        <title>Genome sequence of the Trichosporon asahii environmental strain CBS 8904.</title>
        <authorList>
            <person name="Yang R.Y."/>
            <person name="Li H.T."/>
            <person name="Zhu H."/>
            <person name="Zhou G.P."/>
            <person name="Wang M."/>
            <person name="Wang L."/>
        </authorList>
    </citation>
    <scope>NUCLEOTIDE SEQUENCE [LARGE SCALE GENOMIC DNA]</scope>
    <source>
        <strain evidence="2 3">CBS 8904</strain>
    </source>
</reference>
<dbReference type="InParanoid" id="K1V192"/>
<protein>
    <submittedName>
        <fullName evidence="2">Uncharacterized protein</fullName>
    </submittedName>
</protein>
<feature type="compositionally biased region" description="Polar residues" evidence="1">
    <location>
        <begin position="335"/>
        <end position="346"/>
    </location>
</feature>
<evidence type="ECO:0000256" key="1">
    <source>
        <dbReference type="SAM" id="MobiDB-lite"/>
    </source>
</evidence>
<feature type="region of interest" description="Disordered" evidence="1">
    <location>
        <begin position="399"/>
        <end position="426"/>
    </location>
</feature>
<sequence length="500" mass="53657">MGGVHYHAFIPPRSLLPLNDPRTFQPTEHSLHVISLPDQVDQVDAEPARSAEPREPAHAHARNHDEVTTTAPRIARRRGDNSGAEAAGVAITDEAQVSMHADNSKTVVTKPVDDESWQESSDSVPLRRSRRLRSSVHASDCRPRFCRNANSAPRFLAPPGSLLGGAWRNMSLGTAYSLMARGMSFTSFQLRAVTDMQSPLIVAGLGDVTAAISSCIGLAIVGLKPASLDAAAPIEADPTMRSARPARKDVSQKCSAQTCVSDLLRHNRQPSHSAAAAIPVQGSRADRRALDCVLEGACAGCWGGGPGQLHRHTVRVVRARLGRRRAPRRCRAPPSKNTRAAGSASTKFLGQQEAAKGQWTSFGTLGLPTCVPRITSVLACDPTSAKDPANALLADAEFQPATPNSDPPREAQLVLSPKNGASPPQPTVLFRTLPRRDAVADDYVYRPGARGAQRQEEMRPEDRALRPDFGTLARSDIGVRRVAEMAQWCAEWVGGEGPSS</sequence>
<feature type="compositionally biased region" description="Basic and acidic residues" evidence="1">
    <location>
        <begin position="46"/>
        <end position="67"/>
    </location>
</feature>
<proteinExistence type="predicted"/>
<name>K1V192_TRIAC</name>
<dbReference type="AlphaFoldDB" id="K1V192"/>
<feature type="region of interest" description="Disordered" evidence="1">
    <location>
        <begin position="42"/>
        <end position="124"/>
    </location>
</feature>
<dbReference type="eggNOG" id="ENOG502SKCC">
    <property type="taxonomic scope" value="Eukaryota"/>
</dbReference>
<organism evidence="2 3">
    <name type="scientific">Trichosporon asahii var. asahii (strain CBS 8904)</name>
    <name type="common">Yeast</name>
    <dbReference type="NCBI Taxonomy" id="1220162"/>
    <lineage>
        <taxon>Eukaryota</taxon>
        <taxon>Fungi</taxon>
        <taxon>Dikarya</taxon>
        <taxon>Basidiomycota</taxon>
        <taxon>Agaricomycotina</taxon>
        <taxon>Tremellomycetes</taxon>
        <taxon>Trichosporonales</taxon>
        <taxon>Trichosporonaceae</taxon>
        <taxon>Trichosporon</taxon>
    </lineage>
</organism>
<evidence type="ECO:0000313" key="3">
    <source>
        <dbReference type="Proteomes" id="UP000006757"/>
    </source>
</evidence>
<dbReference type="HOGENOM" id="CLU_545353_0_0_1"/>
<dbReference type="OrthoDB" id="2570580at2759"/>
<comment type="caution">
    <text evidence="2">The sequence shown here is derived from an EMBL/GenBank/DDBJ whole genome shotgun (WGS) entry which is preliminary data.</text>
</comment>
<dbReference type="EMBL" id="AMBO01000405">
    <property type="protein sequence ID" value="EKC97659.1"/>
    <property type="molecule type" value="Genomic_DNA"/>
</dbReference>
<dbReference type="STRING" id="1220162.K1V192"/>
<accession>K1V192</accession>
<gene>
    <name evidence="2" type="ORF">A1Q2_08040</name>
</gene>
<dbReference type="Proteomes" id="UP000006757">
    <property type="component" value="Unassembled WGS sequence"/>
</dbReference>
<feature type="compositionally biased region" description="Basic residues" evidence="1">
    <location>
        <begin position="322"/>
        <end position="331"/>
    </location>
</feature>
<feature type="region of interest" description="Disordered" evidence="1">
    <location>
        <begin position="322"/>
        <end position="346"/>
    </location>
</feature>
<keyword evidence="3" id="KW-1185">Reference proteome</keyword>